<feature type="transmembrane region" description="Helical" evidence="1">
    <location>
        <begin position="75"/>
        <end position="94"/>
    </location>
</feature>
<gene>
    <name evidence="2" type="ORF">A9Q84_07980</name>
</gene>
<keyword evidence="1" id="KW-1133">Transmembrane helix</keyword>
<evidence type="ECO:0000313" key="2">
    <source>
        <dbReference type="EMBL" id="OUR96287.1"/>
    </source>
</evidence>
<protein>
    <submittedName>
        <fullName evidence="2">Uncharacterized protein</fullName>
    </submittedName>
</protein>
<evidence type="ECO:0000313" key="3">
    <source>
        <dbReference type="Proteomes" id="UP000196531"/>
    </source>
</evidence>
<dbReference type="AlphaFoldDB" id="A0A1Y5F5X9"/>
<accession>A0A1Y5F5X9</accession>
<keyword evidence="1" id="KW-0472">Membrane</keyword>
<comment type="caution">
    <text evidence="2">The sequence shown here is derived from an EMBL/GenBank/DDBJ whole genome shotgun (WGS) entry which is preliminary data.</text>
</comment>
<feature type="transmembrane region" description="Helical" evidence="1">
    <location>
        <begin position="12"/>
        <end position="32"/>
    </location>
</feature>
<evidence type="ECO:0000256" key="1">
    <source>
        <dbReference type="SAM" id="Phobius"/>
    </source>
</evidence>
<sequence>MLLNILKYTIFVVLTLTLLILWNAVFILQGGIGVQGSFLLVPIKVIPIFLFSSLASWFILKMFVNKGKILKRKKASYSIGVISVVLSLIFQYSILSKKVPPFVLQNKMFSHLDALDVNDEFYN</sequence>
<dbReference type="EMBL" id="MAAO01000006">
    <property type="protein sequence ID" value="OUR96287.1"/>
    <property type="molecule type" value="Genomic_DNA"/>
</dbReference>
<organism evidence="2 3">
    <name type="scientific">Halobacteriovorax marinus</name>
    <dbReference type="NCBI Taxonomy" id="97084"/>
    <lineage>
        <taxon>Bacteria</taxon>
        <taxon>Pseudomonadati</taxon>
        <taxon>Bdellovibrionota</taxon>
        <taxon>Bacteriovoracia</taxon>
        <taxon>Bacteriovoracales</taxon>
        <taxon>Halobacteriovoraceae</taxon>
        <taxon>Halobacteriovorax</taxon>
    </lineage>
</organism>
<dbReference type="Proteomes" id="UP000196531">
    <property type="component" value="Unassembled WGS sequence"/>
</dbReference>
<keyword evidence="1" id="KW-0812">Transmembrane</keyword>
<reference evidence="3" key="1">
    <citation type="journal article" date="2017" name="Proc. Natl. Acad. Sci. U.S.A.">
        <title>Simulation of Deepwater Horizon oil plume reveals substrate specialization within a complex community of hydrocarbon-degraders.</title>
        <authorList>
            <person name="Hu P."/>
            <person name="Dubinsky E.A."/>
            <person name="Probst A.J."/>
            <person name="Wang J."/>
            <person name="Sieber C.M.K."/>
            <person name="Tom L.M."/>
            <person name="Gardinali P."/>
            <person name="Banfield J.F."/>
            <person name="Atlas R.M."/>
            <person name="Andersen G.L."/>
        </authorList>
    </citation>
    <scope>NUCLEOTIDE SEQUENCE [LARGE SCALE GENOMIC DNA]</scope>
</reference>
<proteinExistence type="predicted"/>
<name>A0A1Y5F5X9_9BACT</name>
<feature type="transmembrane region" description="Helical" evidence="1">
    <location>
        <begin position="38"/>
        <end position="63"/>
    </location>
</feature>